<evidence type="ECO:0000256" key="1">
    <source>
        <dbReference type="SAM" id="SignalP"/>
    </source>
</evidence>
<gene>
    <name evidence="2" type="ORF">CLV31_10780</name>
</gene>
<feature type="chain" id="PRO_5016318970" evidence="1">
    <location>
        <begin position="26"/>
        <end position="291"/>
    </location>
</feature>
<name>A0A326RTR8_9BACT</name>
<organism evidence="2 3">
    <name type="scientific">Algoriphagus aquaeductus</name>
    <dbReference type="NCBI Taxonomy" id="475299"/>
    <lineage>
        <taxon>Bacteria</taxon>
        <taxon>Pseudomonadati</taxon>
        <taxon>Bacteroidota</taxon>
        <taxon>Cytophagia</taxon>
        <taxon>Cytophagales</taxon>
        <taxon>Cyclobacteriaceae</taxon>
        <taxon>Algoriphagus</taxon>
    </lineage>
</organism>
<dbReference type="PROSITE" id="PS51257">
    <property type="entry name" value="PROKAR_LIPOPROTEIN"/>
    <property type="match status" value="1"/>
</dbReference>
<accession>A0A326RTR8</accession>
<protein>
    <submittedName>
        <fullName evidence="2">Uncharacterized protein</fullName>
    </submittedName>
</protein>
<evidence type="ECO:0000313" key="3">
    <source>
        <dbReference type="Proteomes" id="UP000248917"/>
    </source>
</evidence>
<dbReference type="EMBL" id="QKTX01000007">
    <property type="protein sequence ID" value="PZV83128.1"/>
    <property type="molecule type" value="Genomic_DNA"/>
</dbReference>
<keyword evidence="1" id="KW-0732">Signal</keyword>
<dbReference type="Proteomes" id="UP000248917">
    <property type="component" value="Unassembled WGS sequence"/>
</dbReference>
<feature type="signal peptide" evidence="1">
    <location>
        <begin position="1"/>
        <end position="25"/>
    </location>
</feature>
<proteinExistence type="predicted"/>
<dbReference type="AlphaFoldDB" id="A0A326RTR8"/>
<evidence type="ECO:0000313" key="2">
    <source>
        <dbReference type="EMBL" id="PZV83128.1"/>
    </source>
</evidence>
<keyword evidence="3" id="KW-1185">Reference proteome</keyword>
<reference evidence="2 3" key="1">
    <citation type="submission" date="2018-06" db="EMBL/GenBank/DDBJ databases">
        <title>Genomic Encyclopedia of Archaeal and Bacterial Type Strains, Phase II (KMG-II): from individual species to whole genera.</title>
        <authorList>
            <person name="Goeker M."/>
        </authorList>
    </citation>
    <scope>NUCLEOTIDE SEQUENCE [LARGE SCALE GENOMIC DNA]</scope>
    <source>
        <strain evidence="2 3">T4</strain>
    </source>
</reference>
<comment type="caution">
    <text evidence="2">The sequence shown here is derived from an EMBL/GenBank/DDBJ whole genome shotgun (WGS) entry which is preliminary data.</text>
</comment>
<sequence length="291" mass="31778">MKFFSSVSLTFLTAFILACFSPVNAIPGKMGLPPLHANDFAAHIHLWESGGEFLADPIKVRESTTELHVQVGEKLFVFGKSRGTLDKVKIGMHVLTFAQLAGTEGLESGFKAVSWKKLRDGSIQIQSSYSPWPTVLTWTVLASGQLKMEAHGNLDFPSANSIGLGFDLPQNELTKLQWRVKGQTAGMWQPGNLQQSGNSDPIYFHGIEEVNLNFESVSLAIKSDTPDLVLKFPLPLSPGSTTNLSDLSFLFAGLEHAIPDTALPESPSDLIPQAQGRALSARAMILWFDFH</sequence>
<dbReference type="OrthoDB" id="857501at2"/>